<reference evidence="2" key="1">
    <citation type="submission" date="2018-06" db="EMBL/GenBank/DDBJ databases">
        <authorList>
            <person name="Zhirakovskaya E."/>
        </authorList>
    </citation>
    <scope>NUCLEOTIDE SEQUENCE</scope>
</reference>
<name>A0A3B0WKK4_9ZZZZ</name>
<evidence type="ECO:0000256" key="1">
    <source>
        <dbReference type="SAM" id="MobiDB-lite"/>
    </source>
</evidence>
<feature type="region of interest" description="Disordered" evidence="1">
    <location>
        <begin position="33"/>
        <end position="85"/>
    </location>
</feature>
<protein>
    <submittedName>
        <fullName evidence="2">Uncharacterized protein</fullName>
    </submittedName>
</protein>
<proteinExistence type="predicted"/>
<sequence>MNKKILVSSFSLLIVPVSQTVFAHNEGASVDFEKREVERETASKKKDSDTWDDFMKSVKAQEVKQETTQETKQEAKTDADKTTAP</sequence>
<accession>A0A3B0WKK4</accession>
<evidence type="ECO:0000313" key="2">
    <source>
        <dbReference type="EMBL" id="VAW52833.1"/>
    </source>
</evidence>
<gene>
    <name evidence="2" type="ORF">MNBD_GAMMA06-1125</name>
</gene>
<dbReference type="EMBL" id="UOFD01000052">
    <property type="protein sequence ID" value="VAW52833.1"/>
    <property type="molecule type" value="Genomic_DNA"/>
</dbReference>
<dbReference type="AlphaFoldDB" id="A0A3B0WKK4"/>
<organism evidence="2">
    <name type="scientific">hydrothermal vent metagenome</name>
    <dbReference type="NCBI Taxonomy" id="652676"/>
    <lineage>
        <taxon>unclassified sequences</taxon>
        <taxon>metagenomes</taxon>
        <taxon>ecological metagenomes</taxon>
    </lineage>
</organism>